<dbReference type="GO" id="GO:0005524">
    <property type="term" value="F:ATP binding"/>
    <property type="evidence" value="ECO:0007669"/>
    <property type="project" value="UniProtKB-KW"/>
</dbReference>
<keyword evidence="4" id="KW-0812">Transmembrane</keyword>
<evidence type="ECO:0000313" key="6">
    <source>
        <dbReference type="EMBL" id="MCT2586730.1"/>
    </source>
</evidence>
<comment type="caution">
    <text evidence="6">The sequence shown here is derived from an EMBL/GenBank/DDBJ whole genome shotgun (WGS) entry which is preliminary data.</text>
</comment>
<feature type="transmembrane region" description="Helical" evidence="4">
    <location>
        <begin position="120"/>
        <end position="148"/>
    </location>
</feature>
<dbReference type="Pfam" id="PF02518">
    <property type="entry name" value="HATPase_c"/>
    <property type="match status" value="1"/>
</dbReference>
<dbReference type="InterPro" id="IPR050482">
    <property type="entry name" value="Sensor_HK_TwoCompSys"/>
</dbReference>
<feature type="transmembrane region" description="Helical" evidence="4">
    <location>
        <begin position="68"/>
        <end position="87"/>
    </location>
</feature>
<evidence type="ECO:0000256" key="1">
    <source>
        <dbReference type="ARBA" id="ARBA00022679"/>
    </source>
</evidence>
<feature type="domain" description="Histidine kinase/HSP90-like ATPase" evidence="5">
    <location>
        <begin position="280"/>
        <end position="365"/>
    </location>
</feature>
<evidence type="ECO:0000256" key="3">
    <source>
        <dbReference type="ARBA" id="ARBA00023012"/>
    </source>
</evidence>
<protein>
    <submittedName>
        <fullName evidence="6">ATP-binding protein</fullName>
    </submittedName>
</protein>
<dbReference type="InterPro" id="IPR036890">
    <property type="entry name" value="HATPase_C_sf"/>
</dbReference>
<evidence type="ECO:0000256" key="4">
    <source>
        <dbReference type="SAM" id="Phobius"/>
    </source>
</evidence>
<dbReference type="EMBL" id="JAFFZE010000022">
    <property type="protein sequence ID" value="MCT2586730.1"/>
    <property type="molecule type" value="Genomic_DNA"/>
</dbReference>
<proteinExistence type="predicted"/>
<reference evidence="6 7" key="1">
    <citation type="submission" date="2021-02" db="EMBL/GenBank/DDBJ databases">
        <title>Actinophytocola xerophila sp. nov., isolated from soil of cotton cropping field.</title>
        <authorList>
            <person name="Huang R."/>
            <person name="Chen X."/>
            <person name="Ge X."/>
            <person name="Liu W."/>
        </authorList>
    </citation>
    <scope>NUCLEOTIDE SEQUENCE [LARGE SCALE GENOMIC DNA]</scope>
    <source>
        <strain evidence="6 7">S1-96</strain>
    </source>
</reference>
<keyword evidence="7" id="KW-1185">Reference proteome</keyword>
<evidence type="ECO:0000259" key="5">
    <source>
        <dbReference type="Pfam" id="PF02518"/>
    </source>
</evidence>
<dbReference type="Gene3D" id="3.30.565.10">
    <property type="entry name" value="Histidine kinase-like ATPase, C-terminal domain"/>
    <property type="match status" value="1"/>
</dbReference>
<organism evidence="6 7">
    <name type="scientific">Actinophytocola gossypii</name>
    <dbReference type="NCBI Taxonomy" id="2812003"/>
    <lineage>
        <taxon>Bacteria</taxon>
        <taxon>Bacillati</taxon>
        <taxon>Actinomycetota</taxon>
        <taxon>Actinomycetes</taxon>
        <taxon>Pseudonocardiales</taxon>
        <taxon>Pseudonocardiaceae</taxon>
    </lineage>
</organism>
<dbReference type="PANTHER" id="PTHR24421">
    <property type="entry name" value="NITRATE/NITRITE SENSOR PROTEIN NARX-RELATED"/>
    <property type="match status" value="1"/>
</dbReference>
<name>A0ABT2JFS7_9PSEU</name>
<evidence type="ECO:0000256" key="2">
    <source>
        <dbReference type="ARBA" id="ARBA00022777"/>
    </source>
</evidence>
<gene>
    <name evidence="6" type="ORF">JT362_26765</name>
</gene>
<keyword evidence="6" id="KW-0547">Nucleotide-binding</keyword>
<keyword evidence="4" id="KW-1133">Transmembrane helix</keyword>
<dbReference type="PANTHER" id="PTHR24421:SF61">
    <property type="entry name" value="OXYGEN SENSOR HISTIDINE KINASE NREB"/>
    <property type="match status" value="1"/>
</dbReference>
<dbReference type="Proteomes" id="UP001156441">
    <property type="component" value="Unassembled WGS sequence"/>
</dbReference>
<sequence>MEPAGVTEDGLRRVSQRYVVVLRTTVVVVAGGAAVLQAPADRLTTVAAVVAGLCAWSVVYVRHAPRPWLLWVDTLLVAALGLGQEWLVRPDALLDITNWVVALVLITAVAHQWFTGPVGGYLLAAVLVVAQGTAVGAIPIGLTVFGAAGLSRLLRSHLFAAAARADRAVAESTLADRRVAVAAARRADEREHLAMLHDTAAATLLAVGTRMVDGTEPWLAEQVARDLDVLTARPEFPGTGGEADLALVLDDVVRRAPVSVRTRVPRPVAMPASAASAMAAAAREALTNVARHAGVDTADLVVARTGSTVVVEVADHGRGFSPDAVAPHRRGVGESIERRMGRVGGRAVVTSRPGDGTTIRLEWPVD</sequence>
<evidence type="ECO:0000313" key="7">
    <source>
        <dbReference type="Proteomes" id="UP001156441"/>
    </source>
</evidence>
<dbReference type="SUPFAM" id="SSF55874">
    <property type="entry name" value="ATPase domain of HSP90 chaperone/DNA topoisomerase II/histidine kinase"/>
    <property type="match status" value="1"/>
</dbReference>
<dbReference type="InterPro" id="IPR003594">
    <property type="entry name" value="HATPase_dom"/>
</dbReference>
<keyword evidence="4" id="KW-0472">Membrane</keyword>
<keyword evidence="2" id="KW-0418">Kinase</keyword>
<dbReference type="CDD" id="cd16917">
    <property type="entry name" value="HATPase_UhpB-NarQ-NarX-like"/>
    <property type="match status" value="1"/>
</dbReference>
<keyword evidence="3" id="KW-0902">Two-component regulatory system</keyword>
<keyword evidence="1" id="KW-0808">Transferase</keyword>
<feature type="transmembrane region" description="Helical" evidence="4">
    <location>
        <begin position="96"/>
        <end position="114"/>
    </location>
</feature>
<feature type="transmembrane region" description="Helical" evidence="4">
    <location>
        <begin position="18"/>
        <end position="36"/>
    </location>
</feature>
<keyword evidence="6" id="KW-0067">ATP-binding</keyword>
<accession>A0ABT2JFS7</accession>
<feature type="transmembrane region" description="Helical" evidence="4">
    <location>
        <begin position="43"/>
        <end position="62"/>
    </location>
</feature>
<dbReference type="RefSeq" id="WP_260194588.1">
    <property type="nucleotide sequence ID" value="NZ_JAFFZE010000022.1"/>
</dbReference>